<gene>
    <name evidence="3" type="primary">LOC123424782</name>
</gene>
<evidence type="ECO:0000256" key="1">
    <source>
        <dbReference type="SAM" id="MobiDB-lite"/>
    </source>
</evidence>
<keyword evidence="4" id="KW-1185">Reference proteome</keyword>
<sequence>MAYRVLEVTLQSAKNLKNVNLMSRLEVYAVATISGDPMTRQCTPPDPYGGRHPTWNTTLRFTVPPTAAAGASGCLHVLLRTERSLGDRDVGEVIVPLTEILGLGGACRDPRDLGPRPPQFAVYHVRRVHRPADTYGVLYLSYRLGGVVLPQPHHPHVPHGPHHVVAAHEDHAAAAHQDHHHHVVAYPVARPPFHPHQQYAYMPAPALMPPPPSSALQASSGGHMSSSPPSPRGYGGHMAALPPPLPKAYGHLSMPPPPPLQASGNTATPQKPAAGYAASSPWTNTRNNHGSADFGMGLSAGLVGGAIGGMMAGDMMSDAAAYNAGYRAGMAREWSGVRQQIY</sequence>
<dbReference type="SMART" id="SM00239">
    <property type="entry name" value="C2"/>
    <property type="match status" value="1"/>
</dbReference>
<protein>
    <recommendedName>
        <fullName evidence="2">C2 domain-containing protein</fullName>
    </recommendedName>
</protein>
<dbReference type="SUPFAM" id="SSF49562">
    <property type="entry name" value="C2 domain (Calcium/lipid-binding domain, CaLB)"/>
    <property type="match status" value="1"/>
</dbReference>
<feature type="compositionally biased region" description="Low complexity" evidence="1">
    <location>
        <begin position="214"/>
        <end position="227"/>
    </location>
</feature>
<evidence type="ECO:0000313" key="3">
    <source>
        <dbReference type="EnsemblPlants" id="HORVU.MOREX.r3.2HG0113980.1.CDS1"/>
    </source>
</evidence>
<dbReference type="EnsemblPlants" id="HORVU.MOREX.r3.2HG0113980.1">
    <property type="protein sequence ID" value="HORVU.MOREX.r3.2HG0113980.1.CDS1"/>
    <property type="gene ID" value="HORVU.MOREX.r3.2HG0113980"/>
</dbReference>
<dbReference type="InterPro" id="IPR035892">
    <property type="entry name" value="C2_domain_sf"/>
</dbReference>
<dbReference type="PANTHER" id="PTHR32246">
    <property type="entry name" value="INGRESSION PROTEIN FIC1"/>
    <property type="match status" value="1"/>
</dbReference>
<evidence type="ECO:0000259" key="2">
    <source>
        <dbReference type="PROSITE" id="PS50004"/>
    </source>
</evidence>
<proteinExistence type="predicted"/>
<feature type="domain" description="C2" evidence="2">
    <location>
        <begin position="1"/>
        <end position="110"/>
    </location>
</feature>
<dbReference type="PANTHER" id="PTHR32246:SF171">
    <property type="entry name" value="C2 DOMAIN-CONTAINING PROTEIN"/>
    <property type="match status" value="1"/>
</dbReference>
<dbReference type="Gene3D" id="2.60.40.150">
    <property type="entry name" value="C2 domain"/>
    <property type="match status" value="1"/>
</dbReference>
<name>A0A8I7B4W5_HORVV</name>
<organism evidence="3 4">
    <name type="scientific">Hordeum vulgare subsp. vulgare</name>
    <name type="common">Domesticated barley</name>
    <dbReference type="NCBI Taxonomy" id="112509"/>
    <lineage>
        <taxon>Eukaryota</taxon>
        <taxon>Viridiplantae</taxon>
        <taxon>Streptophyta</taxon>
        <taxon>Embryophyta</taxon>
        <taxon>Tracheophyta</taxon>
        <taxon>Spermatophyta</taxon>
        <taxon>Magnoliopsida</taxon>
        <taxon>Liliopsida</taxon>
        <taxon>Poales</taxon>
        <taxon>Poaceae</taxon>
        <taxon>BOP clade</taxon>
        <taxon>Pooideae</taxon>
        <taxon>Triticodae</taxon>
        <taxon>Triticeae</taxon>
        <taxon>Hordeinae</taxon>
        <taxon>Hordeum</taxon>
    </lineage>
</organism>
<dbReference type="CDD" id="cd04051">
    <property type="entry name" value="C2_SRC2_like"/>
    <property type="match status" value="1"/>
</dbReference>
<accession>A0A8I7B4W5</accession>
<dbReference type="GeneID" id="123424782"/>
<dbReference type="Gramene" id="HORVU.MOREX.r2.2HG0093700.1">
    <property type="protein sequence ID" value="HORVU.MOREX.r2.2HG0093700.1.CDS.1"/>
    <property type="gene ID" value="HORVU.MOREX.r2.2HG0093700"/>
</dbReference>
<dbReference type="AlphaFoldDB" id="A0A8I7B4W5"/>
<dbReference type="Gramene" id="HORVU.MOREX.r3.2HG0113980.1">
    <property type="protein sequence ID" value="HORVU.MOREX.r3.2HG0113980.1.CDS1"/>
    <property type="gene ID" value="HORVU.MOREX.r3.2HG0113980"/>
</dbReference>
<dbReference type="OMA" id="CWNTSFR"/>
<feature type="region of interest" description="Disordered" evidence="1">
    <location>
        <begin position="210"/>
        <end position="288"/>
    </location>
</feature>
<dbReference type="SMR" id="A0A8I7B4W5"/>
<evidence type="ECO:0000313" key="4">
    <source>
        <dbReference type="Proteomes" id="UP000011116"/>
    </source>
</evidence>
<reference evidence="3" key="3">
    <citation type="submission" date="2022-01" db="UniProtKB">
        <authorList>
            <consortium name="EnsemblPlants"/>
        </authorList>
    </citation>
    <scope>IDENTIFICATION</scope>
    <source>
        <strain evidence="3">subsp. vulgare</strain>
    </source>
</reference>
<dbReference type="PROSITE" id="PS50004">
    <property type="entry name" value="C2"/>
    <property type="match status" value="1"/>
</dbReference>
<dbReference type="Proteomes" id="UP000011116">
    <property type="component" value="Chromosome 2H"/>
</dbReference>
<dbReference type="OrthoDB" id="270970at2759"/>
<dbReference type="InterPro" id="IPR044750">
    <property type="entry name" value="C2_SRC2/BAP"/>
</dbReference>
<dbReference type="RefSeq" id="XP_044964409.1">
    <property type="nucleotide sequence ID" value="XM_045108474.1"/>
</dbReference>
<dbReference type="Pfam" id="PF00168">
    <property type="entry name" value="C2"/>
    <property type="match status" value="1"/>
</dbReference>
<dbReference type="KEGG" id="hvg:123424782"/>
<reference evidence="3" key="2">
    <citation type="submission" date="2020-10" db="EMBL/GenBank/DDBJ databases">
        <authorList>
            <person name="Scholz U."/>
            <person name="Mascher M."/>
            <person name="Fiebig A."/>
        </authorList>
    </citation>
    <scope>NUCLEOTIDE SEQUENCE [LARGE SCALE GENOMIC DNA]</scope>
    <source>
        <strain evidence="3">cv. Morex</strain>
    </source>
</reference>
<dbReference type="InterPro" id="IPR000008">
    <property type="entry name" value="C2_dom"/>
</dbReference>
<reference evidence="4" key="1">
    <citation type="journal article" date="2012" name="Nature">
        <title>A physical, genetic and functional sequence assembly of the barley genome.</title>
        <authorList>
            <consortium name="The International Barley Genome Sequencing Consortium"/>
            <person name="Mayer K.F."/>
            <person name="Waugh R."/>
            <person name="Brown J.W."/>
            <person name="Schulman A."/>
            <person name="Langridge P."/>
            <person name="Platzer M."/>
            <person name="Fincher G.B."/>
            <person name="Muehlbauer G.J."/>
            <person name="Sato K."/>
            <person name="Close T.J."/>
            <person name="Wise R.P."/>
            <person name="Stein N."/>
        </authorList>
    </citation>
    <scope>NUCLEOTIDE SEQUENCE [LARGE SCALE GENOMIC DNA]</scope>
    <source>
        <strain evidence="4">cv. Morex</strain>
    </source>
</reference>
<dbReference type="GO" id="GO:0006952">
    <property type="term" value="P:defense response"/>
    <property type="evidence" value="ECO:0007669"/>
    <property type="project" value="InterPro"/>
</dbReference>